<reference evidence="1" key="1">
    <citation type="submission" date="2022-07" db="EMBL/GenBank/DDBJ databases">
        <title>Genome Sequence of Citrobacter portucalensis from Edible Snails.</title>
        <authorList>
            <person name="Okafor A.C."/>
            <person name="Ogbo F.C."/>
            <person name="Ruppitsch W."/>
            <person name="Allerberger F."/>
        </authorList>
    </citation>
    <scope>NUCLEOTIDE SEQUENCE</scope>
    <source>
        <strain evidence="1">Igbk 7</strain>
    </source>
</reference>
<accession>A0AAW5WFK4</accession>
<proteinExistence type="predicted"/>
<name>A0AAW5WFK4_9ENTR</name>
<evidence type="ECO:0000313" key="2">
    <source>
        <dbReference type="Proteomes" id="UP001207430"/>
    </source>
</evidence>
<gene>
    <name evidence="1" type="ORF">NLN86_23475</name>
</gene>
<dbReference type="Proteomes" id="UP001207430">
    <property type="component" value="Unassembled WGS sequence"/>
</dbReference>
<dbReference type="EMBL" id="JANDBG010000036">
    <property type="protein sequence ID" value="MCX9004582.1"/>
    <property type="molecule type" value="Genomic_DNA"/>
</dbReference>
<sequence>MSEKQYTRLLKTRLTDLKRLPAGRLFALLSTRPEWVKDAVLKGLMRASI</sequence>
<organism evidence="1 2">
    <name type="scientific">Citrobacter portucalensis</name>
    <dbReference type="NCBI Taxonomy" id="1639133"/>
    <lineage>
        <taxon>Bacteria</taxon>
        <taxon>Pseudomonadati</taxon>
        <taxon>Pseudomonadota</taxon>
        <taxon>Gammaproteobacteria</taxon>
        <taxon>Enterobacterales</taxon>
        <taxon>Enterobacteriaceae</taxon>
        <taxon>Citrobacter</taxon>
        <taxon>Citrobacter freundii complex</taxon>
    </lineage>
</organism>
<dbReference type="RefSeq" id="WP_176210830.1">
    <property type="nucleotide sequence ID" value="NZ_JANDBG010000036.1"/>
</dbReference>
<dbReference type="AlphaFoldDB" id="A0AAW5WFK4"/>
<protein>
    <submittedName>
        <fullName evidence="1">Uncharacterized protein</fullName>
    </submittedName>
</protein>
<comment type="caution">
    <text evidence="1">The sequence shown here is derived from an EMBL/GenBank/DDBJ whole genome shotgun (WGS) entry which is preliminary data.</text>
</comment>
<evidence type="ECO:0000313" key="1">
    <source>
        <dbReference type="EMBL" id="MCX9004582.1"/>
    </source>
</evidence>